<dbReference type="GO" id="GO:0016791">
    <property type="term" value="F:phosphatase activity"/>
    <property type="evidence" value="ECO:0007669"/>
    <property type="project" value="TreeGrafter"/>
</dbReference>
<reference evidence="3" key="1">
    <citation type="submission" date="2016-10" db="EMBL/GenBank/DDBJ databases">
        <title>Genome sequence of Streptomyces malaysiense MUSC 136.</title>
        <authorList>
            <person name="Lee L.-H."/>
            <person name="Ser H.-L."/>
        </authorList>
    </citation>
    <scope>NUCLEOTIDE SEQUENCE [LARGE SCALE GENOMIC DNA]</scope>
    <source>
        <strain evidence="3">MUSC 136</strain>
    </source>
</reference>
<comment type="caution">
    <text evidence="3">The sequence shown here is derived from an EMBL/GenBank/DDBJ whole genome shotgun (WGS) entry which is preliminary data.</text>
</comment>
<sequence length="399" mass="43028">MRSPRRQPEVGAATRTGAPAPPGWMRWLPVFYVAAVLVLEPITPVDWPVSFLLVALPLVTAFAHGPRTVAGATVFAVFMEGILAGTPCCAGRPVGYLWDRHYVADYVCTALVGALGTILSAHRIHRERTLADVRFVADIAQRVLLRPLPQRIGNLLLESLYLSAAAEARIGGDLYEAVPTAFGVRLLIGDVRGKGLLAVETAAALLGAFREAAHDEPDLAALALRMERSMTRRAEHLGGSEIGERFVTAVFAEIPADGRVVRVVNCGHPPPLLIRADEVRELDNGCSGPPLNLGVLLPDPHHVDSYPFAPGEQLLLYTDGVTETRDASGTFYPLMRRLRSFGPLPPHELLERLHHDLLDYSGDNLQDDTAALAACLLADDGIRAADEPHLSQPGHPSPG</sequence>
<evidence type="ECO:0000313" key="3">
    <source>
        <dbReference type="EMBL" id="OIK28221.1"/>
    </source>
</evidence>
<dbReference type="InterPro" id="IPR036457">
    <property type="entry name" value="PPM-type-like_dom_sf"/>
</dbReference>
<protein>
    <submittedName>
        <fullName evidence="3">Serine/threonine protein phosphatase</fullName>
    </submittedName>
</protein>
<dbReference type="RefSeq" id="WP_053055476.1">
    <property type="nucleotide sequence ID" value="NZ_LBDA02000012.1"/>
</dbReference>
<dbReference type="PANTHER" id="PTHR43156:SF2">
    <property type="entry name" value="STAGE II SPORULATION PROTEIN E"/>
    <property type="match status" value="1"/>
</dbReference>
<organism evidence="3 4">
    <name type="scientific">Streptomyces malaysiense</name>
    <dbReference type="NCBI Taxonomy" id="1428626"/>
    <lineage>
        <taxon>Bacteria</taxon>
        <taxon>Bacillati</taxon>
        <taxon>Actinomycetota</taxon>
        <taxon>Actinomycetes</taxon>
        <taxon>Kitasatosporales</taxon>
        <taxon>Streptomycetaceae</taxon>
        <taxon>Streptomyces</taxon>
    </lineage>
</organism>
<feature type="domain" description="PPM-type phosphatase" evidence="2">
    <location>
        <begin position="156"/>
        <end position="376"/>
    </location>
</feature>
<evidence type="ECO:0000256" key="1">
    <source>
        <dbReference type="ARBA" id="ARBA00022801"/>
    </source>
</evidence>
<dbReference type="SUPFAM" id="SSF81606">
    <property type="entry name" value="PP2C-like"/>
    <property type="match status" value="1"/>
</dbReference>
<dbReference type="SMART" id="SM00331">
    <property type="entry name" value="PP2C_SIG"/>
    <property type="match status" value="1"/>
</dbReference>
<keyword evidence="4" id="KW-1185">Reference proteome</keyword>
<evidence type="ECO:0000313" key="4">
    <source>
        <dbReference type="Proteomes" id="UP000034838"/>
    </source>
</evidence>
<dbReference type="Proteomes" id="UP000034838">
    <property type="component" value="Unassembled WGS sequence"/>
</dbReference>
<dbReference type="EMBL" id="LBDA02000012">
    <property type="protein sequence ID" value="OIK28221.1"/>
    <property type="molecule type" value="Genomic_DNA"/>
</dbReference>
<dbReference type="PANTHER" id="PTHR43156">
    <property type="entry name" value="STAGE II SPORULATION PROTEIN E-RELATED"/>
    <property type="match status" value="1"/>
</dbReference>
<dbReference type="Pfam" id="PF07228">
    <property type="entry name" value="SpoIIE"/>
    <property type="match status" value="1"/>
</dbReference>
<dbReference type="Gene3D" id="3.60.40.10">
    <property type="entry name" value="PPM-type phosphatase domain"/>
    <property type="match status" value="1"/>
</dbReference>
<keyword evidence="1" id="KW-0378">Hydrolase</keyword>
<dbReference type="InterPro" id="IPR001932">
    <property type="entry name" value="PPM-type_phosphatase-like_dom"/>
</dbReference>
<accession>A0A1J4Q508</accession>
<gene>
    <name evidence="3" type="ORF">VT52_005950</name>
</gene>
<dbReference type="InterPro" id="IPR052016">
    <property type="entry name" value="Bact_Sigma-Reg"/>
</dbReference>
<proteinExistence type="predicted"/>
<evidence type="ECO:0000259" key="2">
    <source>
        <dbReference type="SMART" id="SM00331"/>
    </source>
</evidence>
<name>A0A1J4Q508_9ACTN</name>
<dbReference type="FunFam" id="3.60.40.10:FF:000058">
    <property type="entry name" value="Stage II sporulation protein E"/>
    <property type="match status" value="1"/>
</dbReference>
<dbReference type="AlphaFoldDB" id="A0A1J4Q508"/>